<dbReference type="SUPFAM" id="SSF51338">
    <property type="entry name" value="Composite domain of metallo-dependent hydrolases"/>
    <property type="match status" value="1"/>
</dbReference>
<accession>X1E6I6</accession>
<dbReference type="InterPro" id="IPR011059">
    <property type="entry name" value="Metal-dep_hydrolase_composite"/>
</dbReference>
<dbReference type="InterPro" id="IPR032466">
    <property type="entry name" value="Metal_Hydrolase"/>
</dbReference>
<evidence type="ECO:0000259" key="1">
    <source>
        <dbReference type="Pfam" id="PF01979"/>
    </source>
</evidence>
<dbReference type="PANTHER" id="PTHR43135:SF3">
    <property type="entry name" value="ALPHA-D-RIBOSE 1-METHYLPHOSPHONATE 5-TRIPHOSPHATE DIPHOSPHATASE"/>
    <property type="match status" value="1"/>
</dbReference>
<feature type="non-terminal residue" evidence="2">
    <location>
        <position position="234"/>
    </location>
</feature>
<reference evidence="2" key="1">
    <citation type="journal article" date="2014" name="Front. Microbiol.">
        <title>High frequency of phylogenetically diverse reductive dehalogenase-homologous genes in deep subseafloor sedimentary metagenomes.</title>
        <authorList>
            <person name="Kawai M."/>
            <person name="Futagami T."/>
            <person name="Toyoda A."/>
            <person name="Takaki Y."/>
            <person name="Nishi S."/>
            <person name="Hori S."/>
            <person name="Arai W."/>
            <person name="Tsubouchi T."/>
            <person name="Morono Y."/>
            <person name="Uchiyama I."/>
            <person name="Ito T."/>
            <person name="Fujiyama A."/>
            <person name="Inagaki F."/>
            <person name="Takami H."/>
        </authorList>
    </citation>
    <scope>NUCLEOTIDE SEQUENCE</scope>
    <source>
        <strain evidence="2">Expedition CK06-06</strain>
    </source>
</reference>
<dbReference type="InterPro" id="IPR051781">
    <property type="entry name" value="Metallo-dep_Hydrolase"/>
</dbReference>
<dbReference type="SUPFAM" id="SSF51556">
    <property type="entry name" value="Metallo-dependent hydrolases"/>
    <property type="match status" value="1"/>
</dbReference>
<name>X1E6I6_9ZZZZ</name>
<feature type="domain" description="Amidohydrolase-related" evidence="1">
    <location>
        <begin position="98"/>
        <end position="205"/>
    </location>
</feature>
<dbReference type="GO" id="GO:0016810">
    <property type="term" value="F:hydrolase activity, acting on carbon-nitrogen (but not peptide) bonds"/>
    <property type="evidence" value="ECO:0007669"/>
    <property type="project" value="InterPro"/>
</dbReference>
<protein>
    <recommendedName>
        <fullName evidence="1">Amidohydrolase-related domain-containing protein</fullName>
    </recommendedName>
</protein>
<dbReference type="EMBL" id="BART01030277">
    <property type="protein sequence ID" value="GAH15965.1"/>
    <property type="molecule type" value="Genomic_DNA"/>
</dbReference>
<dbReference type="InterPro" id="IPR006680">
    <property type="entry name" value="Amidohydro-rel"/>
</dbReference>
<proteinExistence type="predicted"/>
<sequence>MKELVINKRQLAWSRLAPRVLAACLSCLIVLHAVPAVAEDREASQILIKNVRVFDGKEARLSSATDVWIVGNKIERISTTAARSADASAEVVDGAGRVLMPGLIESHAHLTWAATPLADLQNSLAGYEQVIATAEARNMLMRGVTSVRDMGGPVFGLKRAIDEGIVPGPRIYPSGAFVSQTSGHGDFRQQNDLHAQFGGQRFAMERKGHTLIVDGVPLVHAAVRENLRHGATQI</sequence>
<organism evidence="2">
    <name type="scientific">marine sediment metagenome</name>
    <dbReference type="NCBI Taxonomy" id="412755"/>
    <lineage>
        <taxon>unclassified sequences</taxon>
        <taxon>metagenomes</taxon>
        <taxon>ecological metagenomes</taxon>
    </lineage>
</organism>
<dbReference type="AlphaFoldDB" id="X1E6I6"/>
<dbReference type="Pfam" id="PF01979">
    <property type="entry name" value="Amidohydro_1"/>
    <property type="match status" value="1"/>
</dbReference>
<comment type="caution">
    <text evidence="2">The sequence shown here is derived from an EMBL/GenBank/DDBJ whole genome shotgun (WGS) entry which is preliminary data.</text>
</comment>
<gene>
    <name evidence="2" type="ORF">S01H4_52914</name>
</gene>
<evidence type="ECO:0000313" key="2">
    <source>
        <dbReference type="EMBL" id="GAH15965.1"/>
    </source>
</evidence>
<dbReference type="PANTHER" id="PTHR43135">
    <property type="entry name" value="ALPHA-D-RIBOSE 1-METHYLPHOSPHONATE 5-TRIPHOSPHATE DIPHOSPHATASE"/>
    <property type="match status" value="1"/>
</dbReference>
<dbReference type="Gene3D" id="3.20.20.140">
    <property type="entry name" value="Metal-dependent hydrolases"/>
    <property type="match status" value="1"/>
</dbReference>